<organism evidence="6 7">
    <name type="scientific">Nakamurella aerolata</name>
    <dbReference type="NCBI Taxonomy" id="1656892"/>
    <lineage>
        <taxon>Bacteria</taxon>
        <taxon>Bacillati</taxon>
        <taxon>Actinomycetota</taxon>
        <taxon>Actinomycetes</taxon>
        <taxon>Nakamurellales</taxon>
        <taxon>Nakamurellaceae</taxon>
        <taxon>Nakamurella</taxon>
    </lineage>
</organism>
<keyword evidence="7" id="KW-1185">Reference proteome</keyword>
<dbReference type="InterPro" id="IPR025996">
    <property type="entry name" value="MT1864/Rv1816-like_C"/>
</dbReference>
<dbReference type="Pfam" id="PF00440">
    <property type="entry name" value="TetR_N"/>
    <property type="match status" value="1"/>
</dbReference>
<dbReference type="Proteomes" id="UP000562984">
    <property type="component" value="Unassembled WGS sequence"/>
</dbReference>
<dbReference type="InterPro" id="IPR009057">
    <property type="entry name" value="Homeodomain-like_sf"/>
</dbReference>
<dbReference type="Gene3D" id="1.10.357.10">
    <property type="entry name" value="Tetracycline Repressor, domain 2"/>
    <property type="match status" value="1"/>
</dbReference>
<gene>
    <name evidence="6" type="ORF">HKD39_17100</name>
</gene>
<evidence type="ECO:0000313" key="7">
    <source>
        <dbReference type="Proteomes" id="UP000562984"/>
    </source>
</evidence>
<dbReference type="PANTHER" id="PTHR30055">
    <property type="entry name" value="HTH-TYPE TRANSCRIPTIONAL REGULATOR RUTR"/>
    <property type="match status" value="1"/>
</dbReference>
<dbReference type="InterPro" id="IPR001647">
    <property type="entry name" value="HTH_TetR"/>
</dbReference>
<proteinExistence type="predicted"/>
<dbReference type="PROSITE" id="PS50977">
    <property type="entry name" value="HTH_TETR_2"/>
    <property type="match status" value="1"/>
</dbReference>
<evidence type="ECO:0000259" key="5">
    <source>
        <dbReference type="PROSITE" id="PS50977"/>
    </source>
</evidence>
<protein>
    <submittedName>
        <fullName evidence="6">WHG domain-containing protein</fullName>
    </submittedName>
</protein>
<dbReference type="InterPro" id="IPR036271">
    <property type="entry name" value="Tet_transcr_reg_TetR-rel_C_sf"/>
</dbReference>
<reference evidence="6 7" key="1">
    <citation type="submission" date="2020-05" db="EMBL/GenBank/DDBJ databases">
        <title>Nakamurella sp. DB0629 isolated from air conditioner.</title>
        <authorList>
            <person name="Kim D.H."/>
            <person name="Kim D.-U."/>
        </authorList>
    </citation>
    <scope>NUCLEOTIDE SEQUENCE [LARGE SCALE GENOMIC DNA]</scope>
    <source>
        <strain evidence="6 7">DB0629</strain>
    </source>
</reference>
<evidence type="ECO:0000256" key="4">
    <source>
        <dbReference type="PROSITE-ProRule" id="PRU00335"/>
    </source>
</evidence>
<keyword evidence="3" id="KW-0804">Transcription</keyword>
<dbReference type="RefSeq" id="WP_171201093.1">
    <property type="nucleotide sequence ID" value="NZ_JABEND010000013.1"/>
</dbReference>
<sequence>MPEPRDRYHHGDLRAALIATGLDLTRTGGPDALRLREVTRLIGVSPNAAYRHFANHQALLAAVAAEVQDRMAQSMREHTVTTDAQELGARAVARLRGVGLGYVGFAVDEPGWFRLAFFAPEGVDRPDGLMPPPLSLLHEALDALVEASVLARERRKGAEWSCWSTVHGFAELAIHGPLRDQPRQRVHGLAERAIDEIIAGILGS</sequence>
<feature type="DNA-binding region" description="H-T-H motif" evidence="4">
    <location>
        <begin position="34"/>
        <end position="53"/>
    </location>
</feature>
<dbReference type="PANTHER" id="PTHR30055:SF234">
    <property type="entry name" value="HTH-TYPE TRANSCRIPTIONAL REGULATOR BETI"/>
    <property type="match status" value="1"/>
</dbReference>
<comment type="caution">
    <text evidence="6">The sequence shown here is derived from an EMBL/GenBank/DDBJ whole genome shotgun (WGS) entry which is preliminary data.</text>
</comment>
<dbReference type="SUPFAM" id="SSF46689">
    <property type="entry name" value="Homeodomain-like"/>
    <property type="match status" value="1"/>
</dbReference>
<name>A0A849ABS7_9ACTN</name>
<evidence type="ECO:0000256" key="2">
    <source>
        <dbReference type="ARBA" id="ARBA00023125"/>
    </source>
</evidence>
<dbReference type="GO" id="GO:0003700">
    <property type="term" value="F:DNA-binding transcription factor activity"/>
    <property type="evidence" value="ECO:0007669"/>
    <property type="project" value="TreeGrafter"/>
</dbReference>
<dbReference type="EMBL" id="JABEND010000013">
    <property type="protein sequence ID" value="NNG37387.1"/>
    <property type="molecule type" value="Genomic_DNA"/>
</dbReference>
<accession>A0A849ABS7</accession>
<dbReference type="Pfam" id="PF13305">
    <property type="entry name" value="TetR_C_33"/>
    <property type="match status" value="1"/>
</dbReference>
<dbReference type="GO" id="GO:0000976">
    <property type="term" value="F:transcription cis-regulatory region binding"/>
    <property type="evidence" value="ECO:0007669"/>
    <property type="project" value="TreeGrafter"/>
</dbReference>
<evidence type="ECO:0000256" key="3">
    <source>
        <dbReference type="ARBA" id="ARBA00023163"/>
    </source>
</evidence>
<keyword evidence="1" id="KW-0805">Transcription regulation</keyword>
<evidence type="ECO:0000313" key="6">
    <source>
        <dbReference type="EMBL" id="NNG37387.1"/>
    </source>
</evidence>
<dbReference type="AlphaFoldDB" id="A0A849ABS7"/>
<evidence type="ECO:0000256" key="1">
    <source>
        <dbReference type="ARBA" id="ARBA00023015"/>
    </source>
</evidence>
<keyword evidence="2 4" id="KW-0238">DNA-binding</keyword>
<dbReference type="InterPro" id="IPR050109">
    <property type="entry name" value="HTH-type_TetR-like_transc_reg"/>
</dbReference>
<dbReference type="SUPFAM" id="SSF48498">
    <property type="entry name" value="Tetracyclin repressor-like, C-terminal domain"/>
    <property type="match status" value="1"/>
</dbReference>
<feature type="domain" description="HTH tetR-type" evidence="5">
    <location>
        <begin position="11"/>
        <end position="71"/>
    </location>
</feature>